<sequence length="132" mass="15302">MNSFQSLSCPKTSTIKEQKNHSPKEDGETYSLSKIRKYEKWLMELGELGGKPKLCTNDGVLHVNQISPQYRFIESEKRILESTVNIAYTSSRDYTDQNASINSTFDTHFTHQQQGKFAWYFAFVFYHKCSPS</sequence>
<evidence type="ECO:0000313" key="3">
    <source>
        <dbReference type="Proteomes" id="UP001497382"/>
    </source>
</evidence>
<feature type="compositionally biased region" description="Basic and acidic residues" evidence="1">
    <location>
        <begin position="14"/>
        <end position="27"/>
    </location>
</feature>
<protein>
    <submittedName>
        <fullName evidence="2">Uncharacterized protein</fullName>
    </submittedName>
</protein>
<feature type="compositionally biased region" description="Polar residues" evidence="1">
    <location>
        <begin position="1"/>
        <end position="13"/>
    </location>
</feature>
<evidence type="ECO:0000313" key="2">
    <source>
        <dbReference type="EMBL" id="CAL1296269.1"/>
    </source>
</evidence>
<dbReference type="EMBL" id="CAXIEN010000392">
    <property type="protein sequence ID" value="CAL1296269.1"/>
    <property type="molecule type" value="Genomic_DNA"/>
</dbReference>
<dbReference type="AlphaFoldDB" id="A0AAV2BLG5"/>
<keyword evidence="3" id="KW-1185">Reference proteome</keyword>
<gene>
    <name evidence="2" type="ORF">LARSCL_LOCUS19714</name>
</gene>
<reference evidence="2 3" key="1">
    <citation type="submission" date="2024-04" db="EMBL/GenBank/DDBJ databases">
        <authorList>
            <person name="Rising A."/>
            <person name="Reimegard J."/>
            <person name="Sonavane S."/>
            <person name="Akerstrom W."/>
            <person name="Nylinder S."/>
            <person name="Hedman E."/>
            <person name="Kallberg Y."/>
        </authorList>
    </citation>
    <scope>NUCLEOTIDE SEQUENCE [LARGE SCALE GENOMIC DNA]</scope>
</reference>
<proteinExistence type="predicted"/>
<comment type="caution">
    <text evidence="2">The sequence shown here is derived from an EMBL/GenBank/DDBJ whole genome shotgun (WGS) entry which is preliminary data.</text>
</comment>
<organism evidence="2 3">
    <name type="scientific">Larinioides sclopetarius</name>
    <dbReference type="NCBI Taxonomy" id="280406"/>
    <lineage>
        <taxon>Eukaryota</taxon>
        <taxon>Metazoa</taxon>
        <taxon>Ecdysozoa</taxon>
        <taxon>Arthropoda</taxon>
        <taxon>Chelicerata</taxon>
        <taxon>Arachnida</taxon>
        <taxon>Araneae</taxon>
        <taxon>Araneomorphae</taxon>
        <taxon>Entelegynae</taxon>
        <taxon>Araneoidea</taxon>
        <taxon>Araneidae</taxon>
        <taxon>Larinioides</taxon>
    </lineage>
</organism>
<evidence type="ECO:0000256" key="1">
    <source>
        <dbReference type="SAM" id="MobiDB-lite"/>
    </source>
</evidence>
<feature type="region of interest" description="Disordered" evidence="1">
    <location>
        <begin position="1"/>
        <end position="29"/>
    </location>
</feature>
<dbReference type="Proteomes" id="UP001497382">
    <property type="component" value="Unassembled WGS sequence"/>
</dbReference>
<name>A0AAV2BLG5_9ARAC</name>
<accession>A0AAV2BLG5</accession>